<organism evidence="2 3">
    <name type="scientific">Chromatocurvus halotolerans</name>
    <dbReference type="NCBI Taxonomy" id="1132028"/>
    <lineage>
        <taxon>Bacteria</taxon>
        <taxon>Pseudomonadati</taxon>
        <taxon>Pseudomonadota</taxon>
        <taxon>Gammaproteobacteria</taxon>
        <taxon>Cellvibrionales</taxon>
        <taxon>Halieaceae</taxon>
        <taxon>Chromatocurvus</taxon>
    </lineage>
</organism>
<dbReference type="EMBL" id="SLWX01000023">
    <property type="protein sequence ID" value="TCO71097.1"/>
    <property type="molecule type" value="Genomic_DNA"/>
</dbReference>
<dbReference type="Proteomes" id="UP000294980">
    <property type="component" value="Unassembled WGS sequence"/>
</dbReference>
<dbReference type="AlphaFoldDB" id="A0A4R2KFT0"/>
<protein>
    <submittedName>
        <fullName evidence="2">DUF2959 family protein</fullName>
    </submittedName>
</protein>
<accession>A0A4R2KFT0</accession>
<comment type="caution">
    <text evidence="2">The sequence shown here is derived from an EMBL/GenBank/DDBJ whole genome shotgun (WGS) entry which is preliminary data.</text>
</comment>
<feature type="transmembrane region" description="Helical" evidence="1">
    <location>
        <begin position="21"/>
        <end position="45"/>
    </location>
</feature>
<evidence type="ECO:0000313" key="3">
    <source>
        <dbReference type="Proteomes" id="UP000294980"/>
    </source>
</evidence>
<sequence length="234" mass="26759">MVAQFVYFKGFYPDTPNKEDILMRSIIALGLVLTLAGCQSAYYGAAEKFGIHKRDILVDRVEDSRDAQDEAQETFQTALEQLTALIEYEGGDLEKIYKETEKNYSRSEAAAKTVRERVTAVENVADALFQEWEKEIEEYSSASLKASSQRKLYETRERYAGMIETMRTSTRKMDPVLTSLKDNVLYLKHNLNARAVSDIRVEFESIERDIRSLIADMQRSIASSEAFIQSMQSE</sequence>
<evidence type="ECO:0000313" key="2">
    <source>
        <dbReference type="EMBL" id="TCO71097.1"/>
    </source>
</evidence>
<reference evidence="2 3" key="1">
    <citation type="submission" date="2019-03" db="EMBL/GenBank/DDBJ databases">
        <title>Genomic Encyclopedia of Type Strains, Phase IV (KMG-IV): sequencing the most valuable type-strain genomes for metagenomic binning, comparative biology and taxonomic classification.</title>
        <authorList>
            <person name="Goeker M."/>
        </authorList>
    </citation>
    <scope>NUCLEOTIDE SEQUENCE [LARGE SCALE GENOMIC DNA]</scope>
    <source>
        <strain evidence="2 3">DSM 23344</strain>
    </source>
</reference>
<gene>
    <name evidence="2" type="ORF">EV688_12329</name>
</gene>
<dbReference type="InterPro" id="IPR021342">
    <property type="entry name" value="DUF2959"/>
</dbReference>
<keyword evidence="3" id="KW-1185">Reference proteome</keyword>
<keyword evidence="1" id="KW-0472">Membrane</keyword>
<proteinExistence type="predicted"/>
<keyword evidence="1" id="KW-1133">Transmembrane helix</keyword>
<keyword evidence="1" id="KW-0812">Transmembrane</keyword>
<dbReference type="Pfam" id="PF11172">
    <property type="entry name" value="DUF2959"/>
    <property type="match status" value="1"/>
</dbReference>
<evidence type="ECO:0000256" key="1">
    <source>
        <dbReference type="SAM" id="Phobius"/>
    </source>
</evidence>
<name>A0A4R2KFT0_9GAMM</name>